<keyword evidence="1" id="KW-1133">Transmembrane helix</keyword>
<dbReference type="SUPFAM" id="SSF101898">
    <property type="entry name" value="NHL repeat"/>
    <property type="match status" value="1"/>
</dbReference>
<dbReference type="RefSeq" id="XP_072858652.1">
    <property type="nucleotide sequence ID" value="XM_073002551.1"/>
</dbReference>
<evidence type="ECO:0000313" key="3">
    <source>
        <dbReference type="RefSeq" id="XP_072858651.1"/>
    </source>
</evidence>
<dbReference type="InterPro" id="IPR011042">
    <property type="entry name" value="6-blade_b-propeller_TolB-like"/>
</dbReference>
<protein>
    <submittedName>
        <fullName evidence="3 4">NHL repeat-containing protein 3 isoform X1</fullName>
    </submittedName>
</protein>
<dbReference type="Proteomes" id="UP001652642">
    <property type="component" value="Chromosome 1"/>
</dbReference>
<dbReference type="PANTHER" id="PTHR24104:SF31">
    <property type="entry name" value="NHL REPEAT-CONTAINING PROTEIN 3"/>
    <property type="match status" value="1"/>
</dbReference>
<keyword evidence="1" id="KW-0472">Membrane</keyword>
<dbReference type="Gene3D" id="2.120.10.30">
    <property type="entry name" value="TolB, C-terminal domain"/>
    <property type="match status" value="2"/>
</dbReference>
<evidence type="ECO:0000313" key="4">
    <source>
        <dbReference type="RefSeq" id="XP_072858652.1"/>
    </source>
</evidence>
<evidence type="ECO:0000256" key="1">
    <source>
        <dbReference type="SAM" id="Phobius"/>
    </source>
</evidence>
<sequence>MVGAPRWGSGAGGSRLRMLAALSGACSLLLLIAWYRVGSDLQVLNPVTVYSFWRTGKPFYKLDISWPKSPEKLTGQTFCVAVDHINGLVYVGQRGDDNVPKVVVFSEAGYFLNAWNTTVEMPHGIFALNTPNASSVWITDVGTGKDGHTIKQYSPSGQLLQVIGTPGEAGSGINPLQLDQPAELFVEPTGDIYIVDGDGGLNNRLFKVTQDLKTVWLHGENGTAITQFRIPHSVTVDSVGRLGKERRERGTENTVKAAALLDGSRGCPLGRIKEKKQFSLGYAELKKMDVLARQVWVADRANWRIQVFDKITGEWLGSWSSCFTEDAPYSVRFTPDEKFIIVAHLNTDRISILAAPPVGSIGDCIVVDTIQLAHEVKPHLLDVSKETGAVYVAEIGAQQVQKYVPLQRHRKLLAPLSSFGWSSVL</sequence>
<dbReference type="GeneID" id="110076102"/>
<dbReference type="RefSeq" id="XP_072858651.1">
    <property type="nucleotide sequence ID" value="XM_073002550.1"/>
</dbReference>
<reference evidence="2 3" key="1">
    <citation type="submission" date="2025-05" db="UniProtKB">
        <authorList>
            <consortium name="RefSeq"/>
        </authorList>
    </citation>
    <scope>NUCLEOTIDE SEQUENCE [LARGE SCALE GENOMIC DNA]</scope>
</reference>
<proteinExistence type="predicted"/>
<dbReference type="PANTHER" id="PTHR24104">
    <property type="entry name" value="E3 UBIQUITIN-PROTEIN LIGASE NHLRC1-RELATED"/>
    <property type="match status" value="1"/>
</dbReference>
<accession>A0ABM5GLX4</accession>
<keyword evidence="1" id="KW-0812">Transmembrane</keyword>
<evidence type="ECO:0000313" key="2">
    <source>
        <dbReference type="Proteomes" id="UP001652642"/>
    </source>
</evidence>
<name>A0ABM5GLX4_9SAUR</name>
<organism evidence="2 3">
    <name type="scientific">Pogona vitticeps</name>
    <name type="common">central bearded dragon</name>
    <dbReference type="NCBI Taxonomy" id="103695"/>
    <lineage>
        <taxon>Eukaryota</taxon>
        <taxon>Metazoa</taxon>
        <taxon>Chordata</taxon>
        <taxon>Craniata</taxon>
        <taxon>Vertebrata</taxon>
        <taxon>Euteleostomi</taxon>
        <taxon>Lepidosauria</taxon>
        <taxon>Squamata</taxon>
        <taxon>Bifurcata</taxon>
        <taxon>Unidentata</taxon>
        <taxon>Episquamata</taxon>
        <taxon>Toxicofera</taxon>
        <taxon>Iguania</taxon>
        <taxon>Acrodonta</taxon>
        <taxon>Agamidae</taxon>
        <taxon>Amphibolurinae</taxon>
        <taxon>Pogona</taxon>
    </lineage>
</organism>
<gene>
    <name evidence="3 4" type="primary">NHLRC3</name>
</gene>
<dbReference type="InterPro" id="IPR050952">
    <property type="entry name" value="TRIM-NHL_E3_ligases"/>
</dbReference>
<keyword evidence="2" id="KW-1185">Reference proteome</keyword>
<feature type="transmembrane region" description="Helical" evidence="1">
    <location>
        <begin position="16"/>
        <end position="35"/>
    </location>
</feature>